<dbReference type="NCBIfam" id="TIGR00449">
    <property type="entry name" value="tgt_general"/>
    <property type="match status" value="1"/>
</dbReference>
<dbReference type="PANTHER" id="PTHR46499">
    <property type="entry name" value="QUEUINE TRNA-RIBOSYLTRANSFERASE"/>
    <property type="match status" value="1"/>
</dbReference>
<dbReference type="InterPro" id="IPR050076">
    <property type="entry name" value="ArchSynthase1/Queuine_TRR"/>
</dbReference>
<sequence length="192" mass="21936">MKFEILDVDALARLGQIKLNNKEMITPNLFPVIHPSKNIISPSDLKKIGAQCLFTNAYIIYKNEKLREKVLHLGLHEYLNYDGIIATDSGAFQQYMYNDDSLDINADSIEKFQENIGSDFPVILDIPVQLEDDYEIAKSKVFTTIQRAKDNISRRTRSDCSWFGPIHGGKHLELIKESSFEMSKLDFGVYAI</sequence>
<protein>
    <recommendedName>
        <fullName evidence="2">tRNA-guanine(15) transglycosylase-like domain-containing protein</fullName>
    </recommendedName>
</protein>
<dbReference type="PANTHER" id="PTHR46499:SF1">
    <property type="entry name" value="QUEUINE TRNA-RIBOSYLTRANSFERASE"/>
    <property type="match status" value="1"/>
</dbReference>
<dbReference type="AlphaFoldDB" id="X0YU36"/>
<name>X0YU36_9ZZZZ</name>
<proteinExistence type="predicted"/>
<dbReference type="Pfam" id="PF01702">
    <property type="entry name" value="TGT"/>
    <property type="match status" value="1"/>
</dbReference>
<keyword evidence="1" id="KW-0819">tRNA processing</keyword>
<dbReference type="InterPro" id="IPR002616">
    <property type="entry name" value="tRNA_ribo_trans-like"/>
</dbReference>
<dbReference type="SUPFAM" id="SSF51713">
    <property type="entry name" value="tRNA-guanine transglycosylase"/>
    <property type="match status" value="1"/>
</dbReference>
<organism evidence="3">
    <name type="scientific">marine sediment metagenome</name>
    <dbReference type="NCBI Taxonomy" id="412755"/>
    <lineage>
        <taxon>unclassified sequences</taxon>
        <taxon>metagenomes</taxon>
        <taxon>ecological metagenomes</taxon>
    </lineage>
</organism>
<dbReference type="GO" id="GO:0005737">
    <property type="term" value="C:cytoplasm"/>
    <property type="evidence" value="ECO:0007669"/>
    <property type="project" value="TreeGrafter"/>
</dbReference>
<feature type="non-terminal residue" evidence="3">
    <location>
        <position position="192"/>
    </location>
</feature>
<dbReference type="GO" id="GO:0002099">
    <property type="term" value="P:tRNA wobble guanine modification"/>
    <property type="evidence" value="ECO:0007669"/>
    <property type="project" value="TreeGrafter"/>
</dbReference>
<evidence type="ECO:0000313" key="3">
    <source>
        <dbReference type="EMBL" id="GAG51848.1"/>
    </source>
</evidence>
<reference evidence="3" key="1">
    <citation type="journal article" date="2014" name="Front. Microbiol.">
        <title>High frequency of phylogenetically diverse reductive dehalogenase-homologous genes in deep subseafloor sedimentary metagenomes.</title>
        <authorList>
            <person name="Kawai M."/>
            <person name="Futagami T."/>
            <person name="Toyoda A."/>
            <person name="Takaki Y."/>
            <person name="Nishi S."/>
            <person name="Hori S."/>
            <person name="Arai W."/>
            <person name="Tsubouchi T."/>
            <person name="Morono Y."/>
            <person name="Uchiyama I."/>
            <person name="Ito T."/>
            <person name="Fujiyama A."/>
            <person name="Inagaki F."/>
            <person name="Takami H."/>
        </authorList>
    </citation>
    <scope>NUCLEOTIDE SEQUENCE</scope>
    <source>
        <strain evidence="3">Expedition CK06-06</strain>
    </source>
</reference>
<dbReference type="Gene3D" id="3.20.20.105">
    <property type="entry name" value="Queuine tRNA-ribosyltransferase-like"/>
    <property type="match status" value="1"/>
</dbReference>
<comment type="caution">
    <text evidence="3">The sequence shown here is derived from an EMBL/GenBank/DDBJ whole genome shotgun (WGS) entry which is preliminary data.</text>
</comment>
<accession>X0YU36</accession>
<evidence type="ECO:0000256" key="1">
    <source>
        <dbReference type="ARBA" id="ARBA00022694"/>
    </source>
</evidence>
<gene>
    <name evidence="3" type="ORF">S01H1_77589</name>
</gene>
<dbReference type="InterPro" id="IPR036511">
    <property type="entry name" value="TGT-like_sf"/>
</dbReference>
<feature type="domain" description="tRNA-guanine(15) transglycosylase-like" evidence="2">
    <location>
        <begin position="12"/>
        <end position="192"/>
    </location>
</feature>
<evidence type="ECO:0000259" key="2">
    <source>
        <dbReference type="Pfam" id="PF01702"/>
    </source>
</evidence>
<dbReference type="EMBL" id="BARS01052158">
    <property type="protein sequence ID" value="GAG51848.1"/>
    <property type="molecule type" value="Genomic_DNA"/>
</dbReference>